<gene>
    <name evidence="1" type="ORF">EV182_004988</name>
</gene>
<name>A0ACC1HNC5_9FUNG</name>
<evidence type="ECO:0000313" key="2">
    <source>
        <dbReference type="Proteomes" id="UP001145114"/>
    </source>
</evidence>
<sequence length="72" mass="8464">MDVTPEQVVNEIKRRGGFDAMREEMYSHFVSSDKGMRLEALIKQMLNDIQDKSDYIITDPARLEQLLFEKLE</sequence>
<reference evidence="1" key="1">
    <citation type="submission" date="2022-06" db="EMBL/GenBank/DDBJ databases">
        <title>Phylogenomic reconstructions and comparative analyses of Kickxellomycotina fungi.</title>
        <authorList>
            <person name="Reynolds N.K."/>
            <person name="Stajich J.E."/>
            <person name="Barry K."/>
            <person name="Grigoriev I.V."/>
            <person name="Crous P."/>
            <person name="Smith M.E."/>
        </authorList>
    </citation>
    <scope>NUCLEOTIDE SEQUENCE</scope>
    <source>
        <strain evidence="1">RSA 2271</strain>
    </source>
</reference>
<dbReference type="EMBL" id="JAMZIH010001656">
    <property type="protein sequence ID" value="KAJ1677999.1"/>
    <property type="molecule type" value="Genomic_DNA"/>
</dbReference>
<protein>
    <submittedName>
        <fullName evidence="1">Uncharacterized protein</fullName>
    </submittedName>
</protein>
<keyword evidence="2" id="KW-1185">Reference proteome</keyword>
<proteinExistence type="predicted"/>
<evidence type="ECO:0000313" key="1">
    <source>
        <dbReference type="EMBL" id="KAJ1677999.1"/>
    </source>
</evidence>
<comment type="caution">
    <text evidence="1">The sequence shown here is derived from an EMBL/GenBank/DDBJ whole genome shotgun (WGS) entry which is preliminary data.</text>
</comment>
<dbReference type="Proteomes" id="UP001145114">
    <property type="component" value="Unassembled WGS sequence"/>
</dbReference>
<feature type="non-terminal residue" evidence="1">
    <location>
        <position position="72"/>
    </location>
</feature>
<organism evidence="1 2">
    <name type="scientific">Spiromyces aspiralis</name>
    <dbReference type="NCBI Taxonomy" id="68401"/>
    <lineage>
        <taxon>Eukaryota</taxon>
        <taxon>Fungi</taxon>
        <taxon>Fungi incertae sedis</taxon>
        <taxon>Zoopagomycota</taxon>
        <taxon>Kickxellomycotina</taxon>
        <taxon>Kickxellomycetes</taxon>
        <taxon>Kickxellales</taxon>
        <taxon>Kickxellaceae</taxon>
        <taxon>Spiromyces</taxon>
    </lineage>
</organism>
<accession>A0ACC1HNC5</accession>